<feature type="transmembrane region" description="Helical" evidence="1">
    <location>
        <begin position="12"/>
        <end position="40"/>
    </location>
</feature>
<proteinExistence type="predicted"/>
<accession>A0A226CYJ7</accession>
<keyword evidence="1" id="KW-1133">Transmembrane helix</keyword>
<organism evidence="2 3">
    <name type="scientific">Folsomia candida</name>
    <name type="common">Springtail</name>
    <dbReference type="NCBI Taxonomy" id="158441"/>
    <lineage>
        <taxon>Eukaryota</taxon>
        <taxon>Metazoa</taxon>
        <taxon>Ecdysozoa</taxon>
        <taxon>Arthropoda</taxon>
        <taxon>Hexapoda</taxon>
        <taxon>Collembola</taxon>
        <taxon>Entomobryomorpha</taxon>
        <taxon>Isotomoidea</taxon>
        <taxon>Isotomidae</taxon>
        <taxon>Proisotominae</taxon>
        <taxon>Folsomia</taxon>
    </lineage>
</organism>
<comment type="caution">
    <text evidence="2">The sequence shown here is derived from an EMBL/GenBank/DDBJ whole genome shotgun (WGS) entry which is preliminary data.</text>
</comment>
<dbReference type="AlphaFoldDB" id="A0A226CYJ7"/>
<protein>
    <submittedName>
        <fullName evidence="2">Uncharacterized protein</fullName>
    </submittedName>
</protein>
<keyword evidence="3" id="KW-1185">Reference proteome</keyword>
<name>A0A226CYJ7_FOLCA</name>
<gene>
    <name evidence="2" type="ORF">Fcan01_27211</name>
</gene>
<sequence>MNVPLEFEPIELIYFVLVILALGFALFFLLVSFAVCCSYVKSGFGVTNTEDTIATNDTTHSSPQILSVISMDPTCFDEICHEGEYKTYLSTPNYNRFAIDEPPPKYDQIFSSKNNTFY</sequence>
<dbReference type="EMBL" id="LNIX01000049">
    <property type="protein sequence ID" value="OXA38059.1"/>
    <property type="molecule type" value="Genomic_DNA"/>
</dbReference>
<dbReference type="OMA" id="CHEGEYK"/>
<evidence type="ECO:0000313" key="3">
    <source>
        <dbReference type="Proteomes" id="UP000198287"/>
    </source>
</evidence>
<keyword evidence="1" id="KW-0812">Transmembrane</keyword>
<evidence type="ECO:0000256" key="1">
    <source>
        <dbReference type="SAM" id="Phobius"/>
    </source>
</evidence>
<reference evidence="2 3" key="1">
    <citation type="submission" date="2015-12" db="EMBL/GenBank/DDBJ databases">
        <title>The genome of Folsomia candida.</title>
        <authorList>
            <person name="Faddeeva A."/>
            <person name="Derks M.F."/>
            <person name="Anvar Y."/>
            <person name="Smit S."/>
            <person name="Van Straalen N."/>
            <person name="Roelofs D."/>
        </authorList>
    </citation>
    <scope>NUCLEOTIDE SEQUENCE [LARGE SCALE GENOMIC DNA]</scope>
    <source>
        <strain evidence="2 3">VU population</strain>
        <tissue evidence="2">Whole body</tissue>
    </source>
</reference>
<evidence type="ECO:0000313" key="2">
    <source>
        <dbReference type="EMBL" id="OXA38059.1"/>
    </source>
</evidence>
<keyword evidence="1" id="KW-0472">Membrane</keyword>
<dbReference type="Proteomes" id="UP000198287">
    <property type="component" value="Unassembled WGS sequence"/>
</dbReference>